<gene>
    <name evidence="2" type="ORF">LNAOJCKE_5062</name>
</gene>
<sequence>MVSLTFFNLDNADTCRINLRDEQRMLIDYADRLCRTDRFDKRSDLPKLLKDDLALAKTDTYKVVAFTHLDDDHTQGAGEFFWFDHDKTRQGKDRKKIGTLWVPACVLYETKLKDDGKIIQKEARHRLIEGYGIVVFSRPERVQEWLASQGLTVASRKDFFVDAGKLVPGFTLGADGVEFFAHSPHATRTNENKIIDRNGDSLVFQARFQEGGVNTDVLFAADVNHEVLAEIVDITKYHKNEDRLHWNVYKLPHHCSYTAIGPEKGEDKTEPNPQVKWLCETQGEKLGYIVSPSKPLPVKNSDEDRDVQPPHREAANYYKQDVIRPERLLVTMAEPNEANPKPVVIEIGRDGATKKTIAAATVASVVSPTAPRAG</sequence>
<protein>
    <recommendedName>
        <fullName evidence="4">Metallohydrolase</fullName>
    </recommendedName>
</protein>
<reference evidence="2" key="1">
    <citation type="journal article" date="2021" name="Front. Microbiol.">
        <title>Comprehensive Comparative Genomics and Phenotyping of Methylobacterium Species.</title>
        <authorList>
            <person name="Alessa O."/>
            <person name="Ogura Y."/>
            <person name="Fujitani Y."/>
            <person name="Takami H."/>
            <person name="Hayashi T."/>
            <person name="Sahin N."/>
            <person name="Tani A."/>
        </authorList>
    </citation>
    <scope>NUCLEOTIDE SEQUENCE</scope>
    <source>
        <strain evidence="2">NBRC 15686</strain>
    </source>
</reference>
<dbReference type="EMBL" id="BPRC01000034">
    <property type="protein sequence ID" value="GJE67829.1"/>
    <property type="molecule type" value="Genomic_DNA"/>
</dbReference>
<comment type="caution">
    <text evidence="2">The sequence shown here is derived from an EMBL/GenBank/DDBJ whole genome shotgun (WGS) entry which is preliminary data.</text>
</comment>
<dbReference type="Proteomes" id="UP001055039">
    <property type="component" value="Unassembled WGS sequence"/>
</dbReference>
<feature type="region of interest" description="Disordered" evidence="1">
    <location>
        <begin position="292"/>
        <end position="314"/>
    </location>
</feature>
<evidence type="ECO:0008006" key="4">
    <source>
        <dbReference type="Google" id="ProtNLM"/>
    </source>
</evidence>
<name>A0ABQ4UKH4_9HYPH</name>
<accession>A0ABQ4UKH4</accession>
<proteinExistence type="predicted"/>
<keyword evidence="3" id="KW-1185">Reference proteome</keyword>
<organism evidence="2 3">
    <name type="scientific">Methylorubrum aminovorans</name>
    <dbReference type="NCBI Taxonomy" id="269069"/>
    <lineage>
        <taxon>Bacteria</taxon>
        <taxon>Pseudomonadati</taxon>
        <taxon>Pseudomonadota</taxon>
        <taxon>Alphaproteobacteria</taxon>
        <taxon>Hyphomicrobiales</taxon>
        <taxon>Methylobacteriaceae</taxon>
        <taxon>Methylorubrum</taxon>
    </lineage>
</organism>
<dbReference type="Gene3D" id="3.60.15.10">
    <property type="entry name" value="Ribonuclease Z/Hydroxyacylglutathione hydrolase-like"/>
    <property type="match status" value="1"/>
</dbReference>
<evidence type="ECO:0000313" key="3">
    <source>
        <dbReference type="Proteomes" id="UP001055039"/>
    </source>
</evidence>
<reference evidence="2" key="2">
    <citation type="submission" date="2021-08" db="EMBL/GenBank/DDBJ databases">
        <authorList>
            <person name="Tani A."/>
            <person name="Ola A."/>
            <person name="Ogura Y."/>
            <person name="Katsura K."/>
            <person name="Hayashi T."/>
        </authorList>
    </citation>
    <scope>NUCLEOTIDE SEQUENCE</scope>
    <source>
        <strain evidence="2">NBRC 15686</strain>
    </source>
</reference>
<evidence type="ECO:0000313" key="2">
    <source>
        <dbReference type="EMBL" id="GJE67829.1"/>
    </source>
</evidence>
<dbReference type="InterPro" id="IPR036866">
    <property type="entry name" value="RibonucZ/Hydroxyglut_hydro"/>
</dbReference>
<feature type="compositionally biased region" description="Basic and acidic residues" evidence="1">
    <location>
        <begin position="300"/>
        <end position="314"/>
    </location>
</feature>
<evidence type="ECO:0000256" key="1">
    <source>
        <dbReference type="SAM" id="MobiDB-lite"/>
    </source>
</evidence>